<organism evidence="7 8">
    <name type="scientific">Parabacteroides faecis</name>
    <dbReference type="NCBI Taxonomy" id="1217282"/>
    <lineage>
        <taxon>Bacteria</taxon>
        <taxon>Pseudomonadati</taxon>
        <taxon>Bacteroidota</taxon>
        <taxon>Bacteroidia</taxon>
        <taxon>Bacteroidales</taxon>
        <taxon>Tannerellaceae</taxon>
        <taxon>Parabacteroides</taxon>
    </lineage>
</organism>
<dbReference type="InterPro" id="IPR013325">
    <property type="entry name" value="RNA_pol_sigma_r2"/>
</dbReference>
<dbReference type="EMBL" id="JACHOC010000001">
    <property type="protein sequence ID" value="MBB4620340.1"/>
    <property type="molecule type" value="Genomic_DNA"/>
</dbReference>
<proteinExistence type="inferred from homology"/>
<accession>A0ABR6KFR5</accession>
<comment type="similarity">
    <text evidence="1">Belongs to the sigma-70 factor family. ECF subfamily.</text>
</comment>
<gene>
    <name evidence="7" type="ORF">GGQ57_000214</name>
</gene>
<evidence type="ECO:0000259" key="5">
    <source>
        <dbReference type="Pfam" id="PF04542"/>
    </source>
</evidence>
<evidence type="ECO:0000259" key="6">
    <source>
        <dbReference type="Pfam" id="PF08281"/>
    </source>
</evidence>
<dbReference type="InterPro" id="IPR007627">
    <property type="entry name" value="RNA_pol_sigma70_r2"/>
</dbReference>
<dbReference type="PANTHER" id="PTHR43133">
    <property type="entry name" value="RNA POLYMERASE ECF-TYPE SIGMA FACTO"/>
    <property type="match status" value="1"/>
</dbReference>
<dbReference type="InterPro" id="IPR014284">
    <property type="entry name" value="RNA_pol_sigma-70_dom"/>
</dbReference>
<reference evidence="7 8" key="1">
    <citation type="submission" date="2020-08" db="EMBL/GenBank/DDBJ databases">
        <title>Genomic Encyclopedia of Type Strains, Phase IV (KMG-IV): sequencing the most valuable type-strain genomes for metagenomic binning, comparative biology and taxonomic classification.</title>
        <authorList>
            <person name="Goeker M."/>
        </authorList>
    </citation>
    <scope>NUCLEOTIDE SEQUENCE [LARGE SCALE GENOMIC DNA]</scope>
    <source>
        <strain evidence="7 8">DSM 102983</strain>
    </source>
</reference>
<evidence type="ECO:0000256" key="4">
    <source>
        <dbReference type="ARBA" id="ARBA00023163"/>
    </source>
</evidence>
<dbReference type="SUPFAM" id="SSF88659">
    <property type="entry name" value="Sigma3 and sigma4 domains of RNA polymerase sigma factors"/>
    <property type="match status" value="1"/>
</dbReference>
<dbReference type="InterPro" id="IPR013249">
    <property type="entry name" value="RNA_pol_sigma70_r4_t2"/>
</dbReference>
<keyword evidence="3" id="KW-0731">Sigma factor</keyword>
<feature type="domain" description="RNA polymerase sigma-70 region 2" evidence="5">
    <location>
        <begin position="24"/>
        <end position="87"/>
    </location>
</feature>
<evidence type="ECO:0000256" key="2">
    <source>
        <dbReference type="ARBA" id="ARBA00023015"/>
    </source>
</evidence>
<dbReference type="Proteomes" id="UP000533637">
    <property type="component" value="Unassembled WGS sequence"/>
</dbReference>
<dbReference type="InterPro" id="IPR039425">
    <property type="entry name" value="RNA_pol_sigma-70-like"/>
</dbReference>
<dbReference type="InterPro" id="IPR036388">
    <property type="entry name" value="WH-like_DNA-bd_sf"/>
</dbReference>
<dbReference type="RefSeq" id="WP_183668388.1">
    <property type="nucleotide sequence ID" value="NZ_BMPB01000006.1"/>
</dbReference>
<protein>
    <submittedName>
        <fullName evidence="7">RNA polymerase sigma-70 factor (ECF subfamily)</fullName>
    </submittedName>
</protein>
<dbReference type="Pfam" id="PF08281">
    <property type="entry name" value="Sigma70_r4_2"/>
    <property type="match status" value="1"/>
</dbReference>
<evidence type="ECO:0000256" key="1">
    <source>
        <dbReference type="ARBA" id="ARBA00010641"/>
    </source>
</evidence>
<dbReference type="InterPro" id="IPR014327">
    <property type="entry name" value="RNA_pol_sigma70_bacteroid"/>
</dbReference>
<dbReference type="PANTHER" id="PTHR43133:SF46">
    <property type="entry name" value="RNA POLYMERASE SIGMA-70 FACTOR ECF SUBFAMILY"/>
    <property type="match status" value="1"/>
</dbReference>
<keyword evidence="2" id="KW-0805">Transcription regulation</keyword>
<dbReference type="NCBIfam" id="TIGR02937">
    <property type="entry name" value="sigma70-ECF"/>
    <property type="match status" value="1"/>
</dbReference>
<keyword evidence="4" id="KW-0804">Transcription</keyword>
<name>A0ABR6KFR5_9BACT</name>
<evidence type="ECO:0000313" key="7">
    <source>
        <dbReference type="EMBL" id="MBB4620340.1"/>
    </source>
</evidence>
<evidence type="ECO:0000256" key="3">
    <source>
        <dbReference type="ARBA" id="ARBA00023082"/>
    </source>
</evidence>
<sequence>MEINREAEYMEKLGQGDHKSFDALFVLYHPRVKNFLLGFIKDEEEACDMAQDIFFKVWTNRESISKVASLKAYLYRMARNMVYDYFEHNLVKESYEQKLQSSSNDYSDLIEEDFYARELSILIDIAIEQMPEQRRRIFKMSRKDGLSNEEISQKLEINKRTVENHITQALADLREILKNTSLLLF</sequence>
<dbReference type="NCBIfam" id="TIGR02985">
    <property type="entry name" value="Sig70_bacteroi1"/>
    <property type="match status" value="1"/>
</dbReference>
<feature type="domain" description="RNA polymerase sigma factor 70 region 4 type 2" evidence="6">
    <location>
        <begin position="126"/>
        <end position="173"/>
    </location>
</feature>
<comment type="caution">
    <text evidence="7">The sequence shown here is derived from an EMBL/GenBank/DDBJ whole genome shotgun (WGS) entry which is preliminary data.</text>
</comment>
<dbReference type="Gene3D" id="1.10.10.10">
    <property type="entry name" value="Winged helix-like DNA-binding domain superfamily/Winged helix DNA-binding domain"/>
    <property type="match status" value="1"/>
</dbReference>
<dbReference type="Pfam" id="PF04542">
    <property type="entry name" value="Sigma70_r2"/>
    <property type="match status" value="1"/>
</dbReference>
<dbReference type="SUPFAM" id="SSF88946">
    <property type="entry name" value="Sigma2 domain of RNA polymerase sigma factors"/>
    <property type="match status" value="1"/>
</dbReference>
<dbReference type="Gene3D" id="1.10.1740.10">
    <property type="match status" value="1"/>
</dbReference>
<keyword evidence="8" id="KW-1185">Reference proteome</keyword>
<dbReference type="InterPro" id="IPR013324">
    <property type="entry name" value="RNA_pol_sigma_r3/r4-like"/>
</dbReference>
<evidence type="ECO:0000313" key="8">
    <source>
        <dbReference type="Proteomes" id="UP000533637"/>
    </source>
</evidence>